<gene>
    <name evidence="1" type="ORF">DAMO_0434</name>
</gene>
<organism evidence="1 2">
    <name type="scientific">Methylomirabilis oxygeniifera</name>
    <dbReference type="NCBI Taxonomy" id="671143"/>
    <lineage>
        <taxon>Bacteria</taxon>
        <taxon>Candidatus Methylomirabilota</taxon>
        <taxon>Candidatus Methylomirabilia</taxon>
        <taxon>Candidatus Methylomirabilales</taxon>
        <taxon>Candidatus Methylomirabilaceae</taxon>
        <taxon>Candidatus Methylomirabilis</taxon>
    </lineage>
</organism>
<dbReference type="InterPro" id="IPR038735">
    <property type="entry name" value="MSMEG_1276-like_NTP-PPase_dom"/>
</dbReference>
<dbReference type="AlphaFoldDB" id="D5MJT0"/>
<dbReference type="Proteomes" id="UP000006898">
    <property type="component" value="Chromosome"/>
</dbReference>
<dbReference type="HOGENOM" id="CLU_326713_0_0_0"/>
<evidence type="ECO:0000313" key="2">
    <source>
        <dbReference type="Proteomes" id="UP000006898"/>
    </source>
</evidence>
<evidence type="ECO:0000313" key="1">
    <source>
        <dbReference type="EMBL" id="CBE67513.1"/>
    </source>
</evidence>
<protein>
    <submittedName>
        <fullName evidence="1">Uncharacterized protein</fullName>
    </submittedName>
</protein>
<accession>D5MJT0</accession>
<dbReference type="STRING" id="671143.DAMO_0434"/>
<dbReference type="CDD" id="cd11532">
    <property type="entry name" value="NTP-PPase_COG4997"/>
    <property type="match status" value="1"/>
</dbReference>
<sequence length="881" mass="99774">MAKQRQGAQASVGAPRRQRTAHFQFLPRRDVLLIADAGPMEIPAGQVSSNQVGRKALGLSVLPIEWTPPFFVVSAQCFNRQIPLDTVNDWIWVSHARLAFMLSAPLMIRSSGTTETMRDRGSLISELCTSRDVAALVGQLRAKTPDSSRAQVHWIVQQYVKPQRKGHLSNERHVSREPRDWAIEFEPTDDCQGHAVSIGIRTWREGLEPSLDLSCASETEITLRLREVAKWALQFSSRIHFEWVWDGKRLWIVQADAAELALGIDPTAVLPAKIQMAQIGRLQVFRLASANDYKRYGKLRNGALYKKFGYGMPPFFLADDRSAITDLLSGKISPEIEQDLKELTKRPLIIRTDGANIPQEKREMLPRSDPLATFDEAKQWVLNDFKIEINKLELVDHGLCLVAHHFIPSVASAWARAEPGKQIVRIESLWGIPEGLYWYSHDTVEVDTLAVKLKRLRTFTGCSFEVSERLRYKGAFVAADEKGKWAPASVRPPHDWRLSIKKQEWLFEIAHTTRRIAEAEKDPVAVMWFVDNHPEATRHRVLPWYHCKSKLIGIPRAAPRRKITTAKDFYVKNEADWHRLQQELHSGARIERVVVEPADAALIRNPTFARELAQLAATRKFVIVLSGGILSHAYYMLTKSGAQVECIDLFGVDEDRADYNKIVRDKIPEIIAKRGERAKIIHLRGDALVTALRQKLVEEAFEAVDARSGDDLVGELADVSEVIDALCRALKVSDPHLKAVQLEKRQKRGGFEKGIMLERTTTPHSIQQSVSDLPEDRLQFALETIPPQVIEHPADIPTVPLYRRPDLRQVEQQIEKLFAFATEINKLGNLLKATLDFTLPISPGIEREFTLTVELRRSGSALRGNIRVRCIPSQLHIDFPD</sequence>
<dbReference type="eggNOG" id="COG4997">
    <property type="taxonomic scope" value="Bacteria"/>
</dbReference>
<reference evidence="1 2" key="1">
    <citation type="journal article" date="2010" name="Nature">
        <title>Nitrite-driven anaerobic methane oxidation by oxygenic bacteria.</title>
        <authorList>
            <person name="Ettwig K.F."/>
            <person name="Butler M.K."/>
            <person name="Le Paslier D."/>
            <person name="Pelletier E."/>
            <person name="Mangenot S."/>
            <person name="Kuypers M.M.M."/>
            <person name="Schreiber F."/>
            <person name="Dutilh B.E."/>
            <person name="Zedelius J."/>
            <person name="de Beer D."/>
            <person name="Gloerich J."/>
            <person name="Wessels H.J.C.T."/>
            <person name="van Allen T."/>
            <person name="Luesken F."/>
            <person name="Wu M."/>
            <person name="van de Pas-Schoonen K.T."/>
            <person name="Op den Camp H.J.M."/>
            <person name="Janssen-Megens E.M."/>
            <person name="Francoijs K-J."/>
            <person name="Stunnenberg H."/>
            <person name="Weissenbach J."/>
            <person name="Jetten M.S.M."/>
            <person name="Strous M."/>
        </authorList>
    </citation>
    <scope>NUCLEOTIDE SEQUENCE [LARGE SCALE GENOMIC DNA]</scope>
</reference>
<dbReference type="PATRIC" id="fig|671143.5.peg.366"/>
<dbReference type="KEGG" id="mox:DAMO_0434"/>
<proteinExistence type="predicted"/>
<name>D5MJT0_METO1</name>
<dbReference type="EMBL" id="FP565575">
    <property type="protein sequence ID" value="CBE67513.1"/>
    <property type="molecule type" value="Genomic_DNA"/>
</dbReference>